<reference evidence="2" key="1">
    <citation type="submission" date="2018-02" db="EMBL/GenBank/DDBJ databases">
        <title>Rhizophora mucronata_Transcriptome.</title>
        <authorList>
            <person name="Meera S.P."/>
            <person name="Sreeshan A."/>
            <person name="Augustine A."/>
        </authorList>
    </citation>
    <scope>NUCLEOTIDE SEQUENCE</scope>
    <source>
        <tissue evidence="2">Leaf</tissue>
    </source>
</reference>
<keyword evidence="1" id="KW-1133">Transmembrane helix</keyword>
<keyword evidence="1" id="KW-0812">Transmembrane</keyword>
<name>A0A2P2QTI7_RHIMU</name>
<dbReference type="EMBL" id="GGEC01089700">
    <property type="protein sequence ID" value="MBX70184.1"/>
    <property type="molecule type" value="Transcribed_RNA"/>
</dbReference>
<proteinExistence type="predicted"/>
<keyword evidence="1" id="KW-0472">Membrane</keyword>
<protein>
    <submittedName>
        <fullName evidence="2">Uncharacterized protein</fullName>
    </submittedName>
</protein>
<accession>A0A2P2QTI7</accession>
<feature type="transmembrane region" description="Helical" evidence="1">
    <location>
        <begin position="20"/>
        <end position="38"/>
    </location>
</feature>
<organism evidence="2">
    <name type="scientific">Rhizophora mucronata</name>
    <name type="common">Asiatic mangrove</name>
    <dbReference type="NCBI Taxonomy" id="61149"/>
    <lineage>
        <taxon>Eukaryota</taxon>
        <taxon>Viridiplantae</taxon>
        <taxon>Streptophyta</taxon>
        <taxon>Embryophyta</taxon>
        <taxon>Tracheophyta</taxon>
        <taxon>Spermatophyta</taxon>
        <taxon>Magnoliopsida</taxon>
        <taxon>eudicotyledons</taxon>
        <taxon>Gunneridae</taxon>
        <taxon>Pentapetalae</taxon>
        <taxon>rosids</taxon>
        <taxon>fabids</taxon>
        <taxon>Malpighiales</taxon>
        <taxon>Rhizophoraceae</taxon>
        <taxon>Rhizophora</taxon>
    </lineage>
</organism>
<evidence type="ECO:0000256" key="1">
    <source>
        <dbReference type="SAM" id="Phobius"/>
    </source>
</evidence>
<evidence type="ECO:0000313" key="2">
    <source>
        <dbReference type="EMBL" id="MBX70184.1"/>
    </source>
</evidence>
<sequence length="52" mass="5718">MFKGKELRDSRIRKKFFGPILLALVVNSSALCLLSLGFDMSYLCAVLPKIGG</sequence>
<dbReference type="AlphaFoldDB" id="A0A2P2QTI7"/>